<dbReference type="GO" id="GO:0016020">
    <property type="term" value="C:membrane"/>
    <property type="evidence" value="ECO:0007669"/>
    <property type="project" value="GOC"/>
</dbReference>
<feature type="active site" description="Nucleophile" evidence="3">
    <location>
        <position position="254"/>
    </location>
</feature>
<evidence type="ECO:0000313" key="9">
    <source>
        <dbReference type="Proteomes" id="UP000298138"/>
    </source>
</evidence>
<feature type="binding site" evidence="4">
    <location>
        <position position="98"/>
    </location>
    <ligand>
        <name>Zn(2+)</name>
        <dbReference type="ChEBI" id="CHEBI:29105"/>
    </ligand>
</feature>
<dbReference type="EC" id="3.5.1.23" evidence="5"/>
<evidence type="ECO:0000256" key="1">
    <source>
        <dbReference type="ARBA" id="ARBA00009835"/>
    </source>
</evidence>
<dbReference type="AlphaFoldDB" id="A0A4V3SHM1"/>
<keyword evidence="5" id="KW-0443">Lipid metabolism</keyword>
<comment type="catalytic activity">
    <reaction evidence="5">
        <text>an N-acylsphing-4-enine + H2O = sphing-4-enine + a fatty acid</text>
        <dbReference type="Rhea" id="RHEA:20856"/>
        <dbReference type="ChEBI" id="CHEBI:15377"/>
        <dbReference type="ChEBI" id="CHEBI:28868"/>
        <dbReference type="ChEBI" id="CHEBI:52639"/>
        <dbReference type="ChEBI" id="CHEBI:57756"/>
        <dbReference type="EC" id="3.5.1.23"/>
    </reaction>
</comment>
<feature type="binding site" evidence="4">
    <location>
        <position position="446"/>
    </location>
    <ligand>
        <name>Zn(2+)</name>
        <dbReference type="ChEBI" id="CHEBI:29105"/>
    </ligand>
</feature>
<dbReference type="Pfam" id="PF04734">
    <property type="entry name" value="Ceramidase_alk"/>
    <property type="match status" value="1"/>
</dbReference>
<dbReference type="STRING" id="341454.A0A4V3SHM1"/>
<dbReference type="Gene3D" id="2.60.40.2300">
    <property type="entry name" value="Neutral/alkaline non-lysosomal ceramidase, C-terminal domain"/>
    <property type="match status" value="1"/>
</dbReference>
<dbReference type="GO" id="GO:0046514">
    <property type="term" value="P:ceramide catabolic process"/>
    <property type="evidence" value="ECO:0007669"/>
    <property type="project" value="InterPro"/>
</dbReference>
<feature type="domain" description="Neutral/alkaline non-lysosomal ceramidase C-terminal" evidence="7">
    <location>
        <begin position="520"/>
        <end position="683"/>
    </location>
</feature>
<dbReference type="Pfam" id="PF17048">
    <property type="entry name" value="Ceramidse_alk_C"/>
    <property type="match status" value="1"/>
</dbReference>
<protein>
    <recommendedName>
        <fullName evidence="5">Neutral ceramidase</fullName>
        <ecNumber evidence="5">3.5.1.23</ecNumber>
    </recommendedName>
</protein>
<accession>A0A4V3SHM1</accession>
<dbReference type="GO" id="GO:0017040">
    <property type="term" value="F:N-acylsphingosine amidohydrolase activity"/>
    <property type="evidence" value="ECO:0007669"/>
    <property type="project" value="UniProtKB-UniRule"/>
</dbReference>
<dbReference type="OrthoDB" id="191371at2759"/>
<reference evidence="8 9" key="1">
    <citation type="submission" date="2019-04" db="EMBL/GenBank/DDBJ databases">
        <title>Comparative genomics and transcriptomics to analyze fruiting body development in filamentous ascomycetes.</title>
        <authorList>
            <consortium name="DOE Joint Genome Institute"/>
            <person name="Lutkenhaus R."/>
            <person name="Traeger S."/>
            <person name="Breuer J."/>
            <person name="Kuo A."/>
            <person name="Lipzen A."/>
            <person name="Pangilinan J."/>
            <person name="Dilworth D."/>
            <person name="Sandor L."/>
            <person name="Poggeler S."/>
            <person name="Barry K."/>
            <person name="Grigoriev I.V."/>
            <person name="Nowrousian M."/>
        </authorList>
    </citation>
    <scope>NUCLEOTIDE SEQUENCE [LARGE SCALE GENOMIC DNA]</scope>
    <source>
        <strain evidence="8 9">CBS 389.68</strain>
    </source>
</reference>
<feature type="binding site" evidence="4">
    <location>
        <position position="210"/>
    </location>
    <ligand>
        <name>Zn(2+)</name>
        <dbReference type="ChEBI" id="CHEBI:29105"/>
    </ligand>
</feature>
<evidence type="ECO:0000256" key="2">
    <source>
        <dbReference type="ARBA" id="ARBA00022801"/>
    </source>
</evidence>
<dbReference type="InParanoid" id="A0A4V3SHM1"/>
<dbReference type="Proteomes" id="UP000298138">
    <property type="component" value="Unassembled WGS sequence"/>
</dbReference>
<dbReference type="InterPro" id="IPR006823">
    <property type="entry name" value="Ceramidase_alk"/>
</dbReference>
<dbReference type="EMBL" id="ML220167">
    <property type="protein sequence ID" value="TGZ76744.1"/>
    <property type="molecule type" value="Genomic_DNA"/>
</dbReference>
<organism evidence="8 9">
    <name type="scientific">Ascodesmis nigricans</name>
    <dbReference type="NCBI Taxonomy" id="341454"/>
    <lineage>
        <taxon>Eukaryota</taxon>
        <taxon>Fungi</taxon>
        <taxon>Dikarya</taxon>
        <taxon>Ascomycota</taxon>
        <taxon>Pezizomycotina</taxon>
        <taxon>Pezizomycetes</taxon>
        <taxon>Pezizales</taxon>
        <taxon>Ascodesmidaceae</taxon>
        <taxon>Ascodesmis</taxon>
    </lineage>
</organism>
<gene>
    <name evidence="8" type="ORF">EX30DRAFT_356551</name>
</gene>
<keyword evidence="2 5" id="KW-0378">Hydrolase</keyword>
<evidence type="ECO:0000256" key="4">
    <source>
        <dbReference type="PIRSR" id="PIRSR606823-2"/>
    </source>
</evidence>
<keyword evidence="4" id="KW-0479">Metal-binding</keyword>
<dbReference type="InterPro" id="IPR031331">
    <property type="entry name" value="NEUT/ALK_ceramidase_C"/>
</dbReference>
<evidence type="ECO:0000259" key="6">
    <source>
        <dbReference type="Pfam" id="PF04734"/>
    </source>
</evidence>
<name>A0A4V3SHM1_9PEZI</name>
<evidence type="ECO:0000256" key="3">
    <source>
        <dbReference type="PIRSR" id="PIRSR606823-1"/>
    </source>
</evidence>
<dbReference type="InterPro" id="IPR038445">
    <property type="entry name" value="NCDase_C_sf"/>
</dbReference>
<dbReference type="PANTHER" id="PTHR12670:SF1">
    <property type="entry name" value="NEUTRAL CERAMIDASE"/>
    <property type="match status" value="1"/>
</dbReference>
<feature type="binding site" evidence="4">
    <location>
        <position position="488"/>
    </location>
    <ligand>
        <name>Zn(2+)</name>
        <dbReference type="ChEBI" id="CHEBI:29105"/>
    </ligand>
</feature>
<dbReference type="GO" id="GO:0005576">
    <property type="term" value="C:extracellular region"/>
    <property type="evidence" value="ECO:0007669"/>
    <property type="project" value="TreeGrafter"/>
</dbReference>
<dbReference type="GO" id="GO:0046872">
    <property type="term" value="F:metal ion binding"/>
    <property type="evidence" value="ECO:0007669"/>
    <property type="project" value="UniProtKB-KW"/>
</dbReference>
<comment type="similarity">
    <text evidence="1 5">Belongs to the neutral ceramidase family.</text>
</comment>
<feature type="domain" description="Neutral/alkaline non-lysosomal ceramidase N-terminal" evidence="6">
    <location>
        <begin position="5"/>
        <end position="516"/>
    </location>
</feature>
<evidence type="ECO:0000313" key="8">
    <source>
        <dbReference type="EMBL" id="TGZ76744.1"/>
    </source>
</evidence>
<dbReference type="GO" id="GO:0042759">
    <property type="term" value="P:long-chain fatty acid biosynthetic process"/>
    <property type="evidence" value="ECO:0007669"/>
    <property type="project" value="TreeGrafter"/>
</dbReference>
<sequence length="684" mass="74363">MGDVYLLGAGKADITGPVVEIAFMGYASLDQKGSGLRQRIFSRAFIVGNVDKPNERFCYIIVDTAMGDTAVRDGVLKHLNTKFGGLYNRQNVAFVGTHSHSGPGAWSNYLLPQITTLGLDSQSYTAVVEGVVRSVERAHSSLKRGRLGLSKKVVTGANINRSPWAYEANPAEERSRYESVGGNVDKEMTVLTFKGEDGTPFALLNWFPVHGTSMYNNNTLVTGDNKGLAALMLEKDLGNNFIAGFSQANVGDTSPNTLGAVCQDTGLPCKYEDSTCDGKNQLCMGRGPAFQISDAESNRIIAEKQYLAAKELLQGTQTPVKGNSGIVRSYHTYVDFGAPYRFKLSDGTDARTCKAALGFSFAAGTTDGPGMFDFTQGDEGNPNNPMWLAVRNLLKKPSADQVECHGPKPILLNVGEMTEPYAWSPNIVDVQMQRVGQLAIIVSPGEASTMAGRRWKESVVNELDRLNIVKKGDAWAVIGGPANTYTHYITTPEEYGRQRYEGASTLYGQQTLNAYISLTTKYAPYLGATIPTDTIPLGPNPPINTNNSLAFNTGVVMDNPPLGKKFGAVLTNANASYQKGQTVSVRFVGANPRNNIRLEGTFAAVEKNEGGSWKRVRDDTDWDLVYRWKRTEGLTGQSEVTVEWKIEQSTPAGQYRVVYYGDWKAAFTGKITAFEGVSATFTVA</sequence>
<dbReference type="PANTHER" id="PTHR12670">
    <property type="entry name" value="CERAMIDASE"/>
    <property type="match status" value="1"/>
</dbReference>
<keyword evidence="5" id="KW-0746">Sphingolipid metabolism</keyword>
<evidence type="ECO:0000256" key="5">
    <source>
        <dbReference type="RuleBase" id="RU366019"/>
    </source>
</evidence>
<evidence type="ECO:0000259" key="7">
    <source>
        <dbReference type="Pfam" id="PF17048"/>
    </source>
</evidence>
<comment type="cofactor">
    <cofactor evidence="4">
        <name>Zn(2+)</name>
        <dbReference type="ChEBI" id="CHEBI:29105"/>
    </cofactor>
    <text evidence="4">Binds 1 zinc ion per subunit.</text>
</comment>
<proteinExistence type="inferred from homology"/>
<keyword evidence="4" id="KW-0862">Zinc</keyword>
<keyword evidence="9" id="KW-1185">Reference proteome</keyword>
<dbReference type="InterPro" id="IPR031329">
    <property type="entry name" value="NEUT/ALK_ceramidase_N"/>
</dbReference>
<dbReference type="GO" id="GO:0046512">
    <property type="term" value="P:sphingosine biosynthetic process"/>
    <property type="evidence" value="ECO:0007669"/>
    <property type="project" value="TreeGrafter"/>
</dbReference>